<accession>A0A8S0X880</accession>
<proteinExistence type="predicted"/>
<dbReference type="EMBL" id="CACVBS010000087">
    <property type="protein sequence ID" value="CAA7270202.1"/>
    <property type="molecule type" value="Genomic_DNA"/>
</dbReference>
<dbReference type="AlphaFoldDB" id="A0A8S0X880"/>
<evidence type="ECO:0000313" key="2">
    <source>
        <dbReference type="Proteomes" id="UP000467700"/>
    </source>
</evidence>
<gene>
    <name evidence="1" type="ORF">AAE3_LOCUS12461</name>
</gene>
<protein>
    <submittedName>
        <fullName evidence="1">Uncharacterized protein</fullName>
    </submittedName>
</protein>
<sequence>MFDIWRLEQVGRWSGTRQRYPGTLLHRPRGTTHRVQPRDKVNVLRTREKFTFMRTFSAHPRVGPPSSKCTLGQRPPLPSILSPPSQPYKCPIEHLRTRSGVSGLEHVLAPFVSYFQWAISTGGCECESAPSSQSAYHTFHSSHLPPLPPMFVFDFDLDKFFVFVYML</sequence>
<reference evidence="1 2" key="1">
    <citation type="submission" date="2020-01" db="EMBL/GenBank/DDBJ databases">
        <authorList>
            <person name="Gupta K D."/>
        </authorList>
    </citation>
    <scope>NUCLEOTIDE SEQUENCE [LARGE SCALE GENOMIC DNA]</scope>
</reference>
<dbReference type="Proteomes" id="UP000467700">
    <property type="component" value="Unassembled WGS sequence"/>
</dbReference>
<name>A0A8S0X880_CYCAE</name>
<keyword evidence="2" id="KW-1185">Reference proteome</keyword>
<comment type="caution">
    <text evidence="1">The sequence shown here is derived from an EMBL/GenBank/DDBJ whole genome shotgun (WGS) entry which is preliminary data.</text>
</comment>
<evidence type="ECO:0000313" key="1">
    <source>
        <dbReference type="EMBL" id="CAA7270202.1"/>
    </source>
</evidence>
<organism evidence="1 2">
    <name type="scientific">Cyclocybe aegerita</name>
    <name type="common">Black poplar mushroom</name>
    <name type="synonym">Agrocybe aegerita</name>
    <dbReference type="NCBI Taxonomy" id="1973307"/>
    <lineage>
        <taxon>Eukaryota</taxon>
        <taxon>Fungi</taxon>
        <taxon>Dikarya</taxon>
        <taxon>Basidiomycota</taxon>
        <taxon>Agaricomycotina</taxon>
        <taxon>Agaricomycetes</taxon>
        <taxon>Agaricomycetidae</taxon>
        <taxon>Agaricales</taxon>
        <taxon>Agaricineae</taxon>
        <taxon>Bolbitiaceae</taxon>
        <taxon>Cyclocybe</taxon>
    </lineage>
</organism>